<evidence type="ECO:0000256" key="2">
    <source>
        <dbReference type="PROSITE-ProRule" id="PRU00168"/>
    </source>
</evidence>
<feature type="domain" description="N-terminal Ras-GEF" evidence="4">
    <location>
        <begin position="194"/>
        <end position="320"/>
    </location>
</feature>
<organism evidence="5 6">
    <name type="scientific">Tritrichomonas musculus</name>
    <dbReference type="NCBI Taxonomy" id="1915356"/>
    <lineage>
        <taxon>Eukaryota</taxon>
        <taxon>Metamonada</taxon>
        <taxon>Parabasalia</taxon>
        <taxon>Tritrichomonadida</taxon>
        <taxon>Tritrichomonadidae</taxon>
        <taxon>Tritrichomonas</taxon>
    </lineage>
</organism>
<evidence type="ECO:0000256" key="1">
    <source>
        <dbReference type="ARBA" id="ARBA00022658"/>
    </source>
</evidence>
<dbReference type="Gene3D" id="1.20.870.10">
    <property type="entry name" value="Son of sevenless (SoS) protein Chain: S domain 1"/>
    <property type="match status" value="1"/>
</dbReference>
<dbReference type="Proteomes" id="UP001470230">
    <property type="component" value="Unassembled WGS sequence"/>
</dbReference>
<name>A0ABR2KPW6_9EUKA</name>
<dbReference type="PANTHER" id="PTHR23113:SF365">
    <property type="entry name" value="RAS-GEF DOMAIN-CONTAINING PROTEIN"/>
    <property type="match status" value="1"/>
</dbReference>
<dbReference type="InterPro" id="IPR001895">
    <property type="entry name" value="RASGEF_cat_dom"/>
</dbReference>
<dbReference type="Pfam" id="PF00617">
    <property type="entry name" value="RasGEF"/>
    <property type="match status" value="1"/>
</dbReference>
<feature type="domain" description="Ras-GEF" evidence="3">
    <location>
        <begin position="343"/>
        <end position="555"/>
    </location>
</feature>
<dbReference type="Gene3D" id="1.10.840.10">
    <property type="entry name" value="Ras guanine-nucleotide exchange factors catalytic domain"/>
    <property type="match status" value="1"/>
</dbReference>
<accession>A0ABR2KPW6</accession>
<sequence>MSNQSVTKTDIKMSNPVLPVSPEYDSIKNYFFSDVQEDRSHWLQEALDSNPELAEFREHVNPLSRAVKFGKLFLPPDRLIEQQTLLSLIIQHLRTLGLTRTQSSLHTEWGVPFDVPAHLSTSQLALIIQRGVGHVEQFWELSKGLPTQKEQEKKYNLDQAISTVIGGVPNILDSSHPIESEEFMDPQYIKYDIQKNIISEASFNQLIYILTSDTQMLIPELLAAFCFTYKAFISSEAFFSKIRERFRMSVKLDDKMAMERSCNLLKQWYDTSKSEIEPPIIAAMKNFVEKEVKPLAPHISIDFDQNSSSVSITPEIDYSKALPVNIGNCTNLWTGNFTLFDLPPDEVARQVTYRSSLRFYAIQRSELFDGAWENPRLMHRSPNVVAMRSQMNTLSSWVSSSIFMSINPEEKNQRIAYFIQVARSLWELQNYYDVFTFIGALNDPELQMSKKDATFVKEVSTKLDSSNNQKAIRELNAYALTTKKPTLPCITNFLSDLARLFQSGIDGKGNLLRLDMCMQLYEIIQTIEKYKESKYCILPITQVQNKLEDLLINQN</sequence>
<gene>
    <name evidence="5" type="ORF">M9Y10_021597</name>
</gene>
<reference evidence="5 6" key="1">
    <citation type="submission" date="2024-04" db="EMBL/GenBank/DDBJ databases">
        <title>Tritrichomonas musculus Genome.</title>
        <authorList>
            <person name="Alves-Ferreira E."/>
            <person name="Grigg M."/>
            <person name="Lorenzi H."/>
            <person name="Galac M."/>
        </authorList>
    </citation>
    <scope>NUCLEOTIDE SEQUENCE [LARGE SCALE GENOMIC DNA]</scope>
    <source>
        <strain evidence="5 6">EAF2021</strain>
    </source>
</reference>
<proteinExistence type="predicted"/>
<dbReference type="SMART" id="SM00147">
    <property type="entry name" value="RasGEF"/>
    <property type="match status" value="1"/>
</dbReference>
<dbReference type="InterPro" id="IPR000651">
    <property type="entry name" value="Ras-like_Gua-exchang_fac_N"/>
</dbReference>
<protein>
    <recommendedName>
        <fullName evidence="7">RasGEF domain containing protein</fullName>
    </recommendedName>
</protein>
<dbReference type="PANTHER" id="PTHR23113">
    <property type="entry name" value="GUANINE NUCLEOTIDE EXCHANGE FACTOR"/>
    <property type="match status" value="1"/>
</dbReference>
<keyword evidence="6" id="KW-1185">Reference proteome</keyword>
<dbReference type="SUPFAM" id="SSF48366">
    <property type="entry name" value="Ras GEF"/>
    <property type="match status" value="1"/>
</dbReference>
<dbReference type="Pfam" id="PF00618">
    <property type="entry name" value="RasGEF_N"/>
    <property type="match status" value="1"/>
</dbReference>
<dbReference type="InterPro" id="IPR036964">
    <property type="entry name" value="RASGEF_cat_dom_sf"/>
</dbReference>
<dbReference type="PROSITE" id="PS50212">
    <property type="entry name" value="RASGEF_NTER"/>
    <property type="match status" value="1"/>
</dbReference>
<dbReference type="EMBL" id="JAPFFF010000003">
    <property type="protein sequence ID" value="KAK8893182.1"/>
    <property type="molecule type" value="Genomic_DNA"/>
</dbReference>
<dbReference type="InterPro" id="IPR008937">
    <property type="entry name" value="Ras-like_GEF"/>
</dbReference>
<evidence type="ECO:0008006" key="7">
    <source>
        <dbReference type="Google" id="ProtNLM"/>
    </source>
</evidence>
<dbReference type="PROSITE" id="PS50009">
    <property type="entry name" value="RASGEF_CAT"/>
    <property type="match status" value="1"/>
</dbReference>
<dbReference type="InterPro" id="IPR023578">
    <property type="entry name" value="Ras_GEF_dom_sf"/>
</dbReference>
<evidence type="ECO:0000259" key="3">
    <source>
        <dbReference type="PROSITE" id="PS50009"/>
    </source>
</evidence>
<comment type="caution">
    <text evidence="5">The sequence shown here is derived from an EMBL/GenBank/DDBJ whole genome shotgun (WGS) entry which is preliminary data.</text>
</comment>
<evidence type="ECO:0000259" key="4">
    <source>
        <dbReference type="PROSITE" id="PS50212"/>
    </source>
</evidence>
<keyword evidence="1 2" id="KW-0344">Guanine-nucleotide releasing factor</keyword>
<evidence type="ECO:0000313" key="6">
    <source>
        <dbReference type="Proteomes" id="UP001470230"/>
    </source>
</evidence>
<evidence type="ECO:0000313" key="5">
    <source>
        <dbReference type="EMBL" id="KAK8893182.1"/>
    </source>
</evidence>